<feature type="region of interest" description="Disordered" evidence="1">
    <location>
        <begin position="1130"/>
        <end position="1154"/>
    </location>
</feature>
<dbReference type="STRING" id="100816.A0A175W2S0"/>
<feature type="compositionally biased region" description="Basic and acidic residues" evidence="1">
    <location>
        <begin position="1934"/>
        <end position="1946"/>
    </location>
</feature>
<reference evidence="3 4" key="1">
    <citation type="journal article" date="2016" name="Genome Announc.">
        <title>Genome Sequence of Madurella mycetomatis mm55, Isolated from a Human Mycetoma Case in Sudan.</title>
        <authorList>
            <person name="Smit S."/>
            <person name="Derks M.F."/>
            <person name="Bervoets S."/>
            <person name="Fahal A."/>
            <person name="van Leeuwen W."/>
            <person name="van Belkum A."/>
            <person name="van de Sande W.W."/>
        </authorList>
    </citation>
    <scope>NUCLEOTIDE SEQUENCE [LARGE SCALE GENOMIC DNA]</scope>
    <source>
        <strain evidence="4">mm55</strain>
    </source>
</reference>
<organism evidence="3 4">
    <name type="scientific">Madurella mycetomatis</name>
    <dbReference type="NCBI Taxonomy" id="100816"/>
    <lineage>
        <taxon>Eukaryota</taxon>
        <taxon>Fungi</taxon>
        <taxon>Dikarya</taxon>
        <taxon>Ascomycota</taxon>
        <taxon>Pezizomycotina</taxon>
        <taxon>Sordariomycetes</taxon>
        <taxon>Sordariomycetidae</taxon>
        <taxon>Sordariales</taxon>
        <taxon>Sordariales incertae sedis</taxon>
        <taxon>Madurella</taxon>
    </lineage>
</organism>
<evidence type="ECO:0000256" key="2">
    <source>
        <dbReference type="SAM" id="Phobius"/>
    </source>
</evidence>
<feature type="region of interest" description="Disordered" evidence="1">
    <location>
        <begin position="785"/>
        <end position="808"/>
    </location>
</feature>
<feature type="region of interest" description="Disordered" evidence="1">
    <location>
        <begin position="899"/>
        <end position="949"/>
    </location>
</feature>
<feature type="compositionally biased region" description="Acidic residues" evidence="1">
    <location>
        <begin position="1361"/>
        <end position="1384"/>
    </location>
</feature>
<comment type="caution">
    <text evidence="3">The sequence shown here is derived from an EMBL/GenBank/DDBJ whole genome shotgun (WGS) entry which is preliminary data.</text>
</comment>
<feature type="region of interest" description="Disordered" evidence="1">
    <location>
        <begin position="1908"/>
        <end position="1959"/>
    </location>
</feature>
<feature type="compositionally biased region" description="Polar residues" evidence="1">
    <location>
        <begin position="1217"/>
        <end position="1226"/>
    </location>
</feature>
<feature type="region of interest" description="Disordered" evidence="1">
    <location>
        <begin position="393"/>
        <end position="422"/>
    </location>
</feature>
<evidence type="ECO:0000313" key="3">
    <source>
        <dbReference type="EMBL" id="KXX78048.1"/>
    </source>
</evidence>
<feature type="region of interest" description="Disordered" evidence="1">
    <location>
        <begin position="455"/>
        <end position="572"/>
    </location>
</feature>
<gene>
    <name evidence="3" type="ORF">MMYC01_205517</name>
</gene>
<keyword evidence="2" id="KW-0812">Transmembrane</keyword>
<feature type="region of interest" description="Disordered" evidence="1">
    <location>
        <begin position="1461"/>
        <end position="1554"/>
    </location>
</feature>
<evidence type="ECO:0000313" key="4">
    <source>
        <dbReference type="Proteomes" id="UP000078237"/>
    </source>
</evidence>
<feature type="region of interest" description="Disordered" evidence="1">
    <location>
        <begin position="1243"/>
        <end position="1281"/>
    </location>
</feature>
<proteinExistence type="predicted"/>
<feature type="region of interest" description="Disordered" evidence="1">
    <location>
        <begin position="1192"/>
        <end position="1226"/>
    </location>
</feature>
<feature type="compositionally biased region" description="Acidic residues" evidence="1">
    <location>
        <begin position="1418"/>
        <end position="1428"/>
    </location>
</feature>
<feature type="region of interest" description="Disordered" evidence="1">
    <location>
        <begin position="600"/>
        <end position="692"/>
    </location>
</feature>
<keyword evidence="2" id="KW-0472">Membrane</keyword>
<feature type="compositionally biased region" description="Low complexity" evidence="1">
    <location>
        <begin position="475"/>
        <end position="491"/>
    </location>
</feature>
<name>A0A175W2S0_9PEZI</name>
<feature type="transmembrane region" description="Helical" evidence="2">
    <location>
        <begin position="45"/>
        <end position="67"/>
    </location>
</feature>
<dbReference type="AlphaFoldDB" id="A0A175W2S0"/>
<feature type="transmembrane region" description="Helical" evidence="2">
    <location>
        <begin position="142"/>
        <end position="169"/>
    </location>
</feature>
<feature type="region of interest" description="Disordered" evidence="1">
    <location>
        <begin position="1330"/>
        <end position="1384"/>
    </location>
</feature>
<feature type="region of interest" description="Disordered" evidence="1">
    <location>
        <begin position="1061"/>
        <end position="1097"/>
    </location>
</feature>
<feature type="region of interest" description="Disordered" evidence="1">
    <location>
        <begin position="855"/>
        <end position="882"/>
    </location>
</feature>
<feature type="region of interest" description="Disordered" evidence="1">
    <location>
        <begin position="724"/>
        <end position="750"/>
    </location>
</feature>
<evidence type="ECO:0000256" key="1">
    <source>
        <dbReference type="SAM" id="MobiDB-lite"/>
    </source>
</evidence>
<feature type="compositionally biased region" description="Pro residues" evidence="1">
    <location>
        <begin position="666"/>
        <end position="684"/>
    </location>
</feature>
<feature type="compositionally biased region" description="Low complexity" evidence="1">
    <location>
        <begin position="1400"/>
        <end position="1413"/>
    </location>
</feature>
<dbReference type="VEuPathDB" id="FungiDB:MMYC01_205517"/>
<keyword evidence="4" id="KW-1185">Reference proteome</keyword>
<feature type="region of interest" description="Disordered" evidence="1">
    <location>
        <begin position="1400"/>
        <end position="1433"/>
    </location>
</feature>
<keyword evidence="2" id="KW-1133">Transmembrane helix</keyword>
<dbReference type="OrthoDB" id="5370537at2759"/>
<feature type="transmembrane region" description="Helical" evidence="2">
    <location>
        <begin position="189"/>
        <end position="209"/>
    </location>
</feature>
<feature type="transmembrane region" description="Helical" evidence="2">
    <location>
        <begin position="12"/>
        <end position="33"/>
    </location>
</feature>
<protein>
    <submittedName>
        <fullName evidence="3">Uncharacterized protein</fullName>
    </submittedName>
</protein>
<feature type="compositionally biased region" description="Basic residues" evidence="1">
    <location>
        <begin position="1908"/>
        <end position="1920"/>
    </location>
</feature>
<feature type="transmembrane region" description="Helical" evidence="2">
    <location>
        <begin position="221"/>
        <end position="242"/>
    </location>
</feature>
<feature type="transmembrane region" description="Helical" evidence="2">
    <location>
        <begin position="115"/>
        <end position="135"/>
    </location>
</feature>
<accession>A0A175W2S0</accession>
<sequence>MAVEGATEALVAAFFFGIVLNAASAALVLYVRGYGLAVFRDSQRLVLALFLLSSALWAQIDFITILLDITRSPTPCQVGIIFSTVFDQLARFSIEQFLLWAMNNNNGGKLSVAQMVPQALILLRFLAGAVFIGFARPQTDTFCVATTSVLPVGIMVAAMDAVIIVLLSIRLYSAGKREDKGAGVDRIRALTSVLLGLAFWTGTSAPLLVGIRTIALAARTALPAGGLLVVIIFVASGAGTLVTPRPTQSRPLEAPSPRRINISRDISTSDSDYPPTRYEDLKEAAIRSSTTFVNPREAPRVKDETSIGYPMGLEGILRQETMPPLPMTTVAVSGPAPKLERSGSQKKSIFDFGRGTTKIAISNPILQQNAAQNPLSKIAVIGLEEAAMAERERRARMEGDSETEVNRSAVQSMAMTPEEGVKRAVSLKRKEVASVSLRHSSFSVALRPEDVAVALTTSAEPSPGGDETRRRSPRQSMQEQVQAQQSPAAEVTRATQVWPESPQDRPVTLSKQSDLPQQPVARPEIRPSRMLPPSPTTPPAEPTKTPLQRRPTIGLPSNPRARGLRMAPETGDKTKTIMFVNNIEYDDPVGVQTIIKGASDRATKAVNAPETPRTSASVVNRPRPIPRKPAESPAASPSLAHRRSKSGGSLTGRKSLLSAAPGSPTQLPPLPPPPRSATMPPRPQPNDTKSMTFDEKMILLFPSPSSRTKGKRISSVPSVPLVPASYLDTASSPTESGGRRRSNRTTKTSIRTESVLEVDEIPPKPGKGLVNTTDEAGTSWLRAFGTGSDDGKSKPAAAKRGSSPVVPADPVRASAWTETTDDRTHDDAMTNWSSMQSPEIAVGVPVLQRIGLPASVRMPGRQNSRGSKGDASAADSRDSNTLPIMLDTSTTQEAVAQMRSPSVGEVVATPERATQSQWHRRVGDECPTFSDRKKKTRSRKMSPPAPLMLNNTTTRKTIAIHVEPSPLESPEQALQQIQAQLKKLDDPTRDSLQSPSQRLALLEDLEKEMGQQASHWLEIKHDMARDSLSSIQTTSPAGRNSLRESLTTIVNINRESSIQPSIGAERRASRMARMKNSGNTRAPEASVRDSGSPQMSNWQKRLTEAQLDYMDAQLLRSSNINFLQLSNAQLASPTPPESDRSDQSDDEVPPVPSLPEKLVMMKPSATQPKPASLWTPVSKELVAPTGLLWTPTLKATPEPEAPLPGLSVRPAQRKESSPLQIQSSQLWRKPYSATNPSTVGLWRPTWASAAPPVDPARLQSQGTSQKGPRPVTQRPARRNKRVTLLPDILESPEPLPDKRGTLGIFQFPWGEKSDTASIQPRPSMFMAMPGTMTSGGPPLGGVAEPRSKQFEPTEYSSSFFDDYDDEGDTDSLDSDEDGSDDGFDETTLWEIASLLKTDSVPSRNSLLPSSSSSTAEGYVDELASDEEGQSSREQSIVIGLAAPRELLSQQQRDPAQIENSTLATLENSPKPEKPAPRPTVKVGLPANPKASLMSRPTAAVSTVPTSSHRNRDTEPQTVLAVKKPRSGGLWSPLQKSHKPSPQGLFVPDSNRLDYRSTDEEPAAKYLTRKPRPAELKPLDKLTSTSLWKHQDPAGLARRNWITGEPELRQSQAGLWHPPKDADELSFQGLFIFGSGRSSYRSTHEEPAAKYMTRKPRQAELKPLDKLRSTNLWKAQGPTKQRERNWILTKPKLQRPHASPEDWKKALNQAISVSLWCPPEKLDEPSRQGLFVLGSGRTNYRSTAEEPAAKYLSRKPRTAEPRPLDQLTSTRLWTPQNLAKQASRNWILGGEKLQRLPASPEDWTAALNEAILASRLQTKKLRRVAASPADWEAALQEAIKLSVRRVFDSAVRHPVFAATSLITRSEWFHPAATGYTYDVAIVHPVFFGSLAITCAEEAVHPAMSAYAARKLRRQRRQHSSSRSRNGSRNSSRSRRREEIRSQIRVLEEQEPPVSAGGTMGMPHRDAIQAQIEALEQERLFAQRFAQEESNRRRMSSYYAEPESIMVDTVQDLQRHLSRQIRQSLVFGISKQLEEKEEMSPVTPVPSRMESQRKPNIDKTKSGRALLWTPPAPTKAVAFPTGLWTSRADISASSPPAREDKEAAVRRARRRKVLQRKQRRAEILGQIAAVEAGLDPFANFSGERLWGSAGGKREEWQMDWLHTVCLVRDVTPKESKGVVLRY</sequence>
<dbReference type="EMBL" id="LCTW02000135">
    <property type="protein sequence ID" value="KXX78048.1"/>
    <property type="molecule type" value="Genomic_DNA"/>
</dbReference>
<feature type="compositionally biased region" description="Pro residues" evidence="1">
    <location>
        <begin position="530"/>
        <end position="541"/>
    </location>
</feature>
<dbReference type="Proteomes" id="UP000078237">
    <property type="component" value="Unassembled WGS sequence"/>
</dbReference>